<proteinExistence type="inferred from homology"/>
<evidence type="ECO:0000259" key="7">
    <source>
        <dbReference type="Pfam" id="PF08281"/>
    </source>
</evidence>
<dbReference type="InterPro" id="IPR039425">
    <property type="entry name" value="RNA_pol_sigma-70-like"/>
</dbReference>
<feature type="domain" description="RNA polymerase sigma-70 region 2" evidence="6">
    <location>
        <begin position="2"/>
        <end position="64"/>
    </location>
</feature>
<dbReference type="PANTHER" id="PTHR43133">
    <property type="entry name" value="RNA POLYMERASE ECF-TYPE SIGMA FACTO"/>
    <property type="match status" value="1"/>
</dbReference>
<evidence type="ECO:0000313" key="8">
    <source>
        <dbReference type="EMBL" id="SUN47136.1"/>
    </source>
</evidence>
<feature type="domain" description="RNA polymerase sigma factor 70 region 4 type 2" evidence="7">
    <location>
        <begin position="89"/>
        <end position="141"/>
    </location>
</feature>
<reference evidence="8 9" key="1">
    <citation type="submission" date="2018-06" db="EMBL/GenBank/DDBJ databases">
        <authorList>
            <consortium name="Pathogen Informatics"/>
            <person name="Doyle S."/>
        </authorList>
    </citation>
    <scope>NUCLEOTIDE SEQUENCE [LARGE SCALE GENOMIC DNA]</scope>
    <source>
        <strain evidence="8 9">NCTC12092</strain>
    </source>
</reference>
<dbReference type="Pfam" id="PF08281">
    <property type="entry name" value="Sigma70_r4_2"/>
    <property type="match status" value="1"/>
</dbReference>
<dbReference type="EMBL" id="UHFF01000002">
    <property type="protein sequence ID" value="SUN47136.1"/>
    <property type="molecule type" value="Genomic_DNA"/>
</dbReference>
<sequence>MAYSKEIIAYLVRSGVAKELARDISQDVLLKMLESDLALPPEKIRAWMYRVAVRKYIDQYRRDKAYLDILQRDFFHQERVVEFDQPNYEPLYTAVNELPEKYRWVLSLYYFQDLSVKEMASLLHWSVSSVKVNLMRGRRCLKEKLKKAGYTYDDFN</sequence>
<evidence type="ECO:0000256" key="1">
    <source>
        <dbReference type="ARBA" id="ARBA00010641"/>
    </source>
</evidence>
<dbReference type="SUPFAM" id="SSF88946">
    <property type="entry name" value="Sigma2 domain of RNA polymerase sigma factors"/>
    <property type="match status" value="1"/>
</dbReference>
<dbReference type="AlphaFoldDB" id="A0A380JQW3"/>
<dbReference type="CDD" id="cd06171">
    <property type="entry name" value="Sigma70_r4"/>
    <property type="match status" value="1"/>
</dbReference>
<evidence type="ECO:0000256" key="2">
    <source>
        <dbReference type="ARBA" id="ARBA00023015"/>
    </source>
</evidence>
<evidence type="ECO:0000256" key="3">
    <source>
        <dbReference type="ARBA" id="ARBA00023082"/>
    </source>
</evidence>
<evidence type="ECO:0000256" key="4">
    <source>
        <dbReference type="ARBA" id="ARBA00023125"/>
    </source>
</evidence>
<dbReference type="GO" id="GO:0006352">
    <property type="term" value="P:DNA-templated transcription initiation"/>
    <property type="evidence" value="ECO:0007669"/>
    <property type="project" value="InterPro"/>
</dbReference>
<evidence type="ECO:0000313" key="9">
    <source>
        <dbReference type="Proteomes" id="UP000254461"/>
    </source>
</evidence>
<evidence type="ECO:0000256" key="5">
    <source>
        <dbReference type="ARBA" id="ARBA00023163"/>
    </source>
</evidence>
<dbReference type="GO" id="GO:0003677">
    <property type="term" value="F:DNA binding"/>
    <property type="evidence" value="ECO:0007669"/>
    <property type="project" value="UniProtKB-KW"/>
</dbReference>
<dbReference type="Gene3D" id="1.10.10.10">
    <property type="entry name" value="Winged helix-like DNA-binding domain superfamily/Winged helix DNA-binding domain"/>
    <property type="match status" value="1"/>
</dbReference>
<dbReference type="InterPro" id="IPR013249">
    <property type="entry name" value="RNA_pol_sigma70_r4_t2"/>
</dbReference>
<keyword evidence="4" id="KW-0238">DNA-binding</keyword>
<dbReference type="Proteomes" id="UP000254461">
    <property type="component" value="Unassembled WGS sequence"/>
</dbReference>
<dbReference type="RefSeq" id="WP_043052232.1">
    <property type="nucleotide sequence ID" value="NZ_UHFF01000002.1"/>
</dbReference>
<evidence type="ECO:0000259" key="6">
    <source>
        <dbReference type="Pfam" id="PF04542"/>
    </source>
</evidence>
<dbReference type="InterPro" id="IPR036388">
    <property type="entry name" value="WH-like_DNA-bd_sf"/>
</dbReference>
<name>A0A380JQW3_9STRE</name>
<protein>
    <submittedName>
        <fullName evidence="8">RNA polymerase sigma factor protein</fullName>
    </submittedName>
</protein>
<accession>A0A380JQW3</accession>
<dbReference type="PANTHER" id="PTHR43133:SF8">
    <property type="entry name" value="RNA POLYMERASE SIGMA FACTOR HI_1459-RELATED"/>
    <property type="match status" value="1"/>
</dbReference>
<dbReference type="NCBIfam" id="TIGR02937">
    <property type="entry name" value="sigma70-ECF"/>
    <property type="match status" value="1"/>
</dbReference>
<dbReference type="InterPro" id="IPR014284">
    <property type="entry name" value="RNA_pol_sigma-70_dom"/>
</dbReference>
<dbReference type="Pfam" id="PF04542">
    <property type="entry name" value="Sigma70_r2"/>
    <property type="match status" value="1"/>
</dbReference>
<dbReference type="SUPFAM" id="SSF88659">
    <property type="entry name" value="Sigma3 and sigma4 domains of RNA polymerase sigma factors"/>
    <property type="match status" value="1"/>
</dbReference>
<keyword evidence="3" id="KW-0731">Sigma factor</keyword>
<keyword evidence="5" id="KW-0804">Transcription</keyword>
<comment type="similarity">
    <text evidence="1">Belongs to the sigma-70 factor family. ECF subfamily.</text>
</comment>
<dbReference type="GO" id="GO:0016987">
    <property type="term" value="F:sigma factor activity"/>
    <property type="evidence" value="ECO:0007669"/>
    <property type="project" value="UniProtKB-KW"/>
</dbReference>
<organism evidence="8 9">
    <name type="scientific">Streptococcus equi subsp. equi</name>
    <dbReference type="NCBI Taxonomy" id="148942"/>
    <lineage>
        <taxon>Bacteria</taxon>
        <taxon>Bacillati</taxon>
        <taxon>Bacillota</taxon>
        <taxon>Bacilli</taxon>
        <taxon>Lactobacillales</taxon>
        <taxon>Streptococcaceae</taxon>
        <taxon>Streptococcus</taxon>
    </lineage>
</organism>
<gene>
    <name evidence="8" type="primary">sigV</name>
    <name evidence="8" type="ORF">NCTC12092_01324</name>
</gene>
<dbReference type="InterPro" id="IPR007627">
    <property type="entry name" value="RNA_pol_sigma70_r2"/>
</dbReference>
<dbReference type="InterPro" id="IPR013324">
    <property type="entry name" value="RNA_pol_sigma_r3/r4-like"/>
</dbReference>
<keyword evidence="2" id="KW-0805">Transcription regulation</keyword>
<dbReference type="InterPro" id="IPR013325">
    <property type="entry name" value="RNA_pol_sigma_r2"/>
</dbReference>
<dbReference type="Gene3D" id="1.10.1740.10">
    <property type="match status" value="1"/>
</dbReference>